<dbReference type="AlphaFoldDB" id="A0A378MGE3"/>
<dbReference type="GO" id="GO:0015297">
    <property type="term" value="F:antiporter activity"/>
    <property type="evidence" value="ECO:0007669"/>
    <property type="project" value="InterPro"/>
</dbReference>
<sequence>MSNLERASKLGLFTLAWPIFLEQFLRIMINYVDVFMLGHYSDDAVAATGVANQVLTISIIMYGFISVGVQILVAQMIGAKKPQMIERIITNGIVVAF</sequence>
<dbReference type="EMBL" id="UGPG01000001">
    <property type="protein sequence ID" value="STY45408.1"/>
    <property type="molecule type" value="Genomic_DNA"/>
</dbReference>
<organism evidence="2 3">
    <name type="scientific">Listeria grayi</name>
    <name type="common">Listeria murrayi</name>
    <dbReference type="NCBI Taxonomy" id="1641"/>
    <lineage>
        <taxon>Bacteria</taxon>
        <taxon>Bacillati</taxon>
        <taxon>Bacillota</taxon>
        <taxon>Bacilli</taxon>
        <taxon>Bacillales</taxon>
        <taxon>Listeriaceae</taxon>
        <taxon>Listeria</taxon>
    </lineage>
</organism>
<accession>A0A378MGE3</accession>
<dbReference type="InterPro" id="IPR002528">
    <property type="entry name" value="MATE_fam"/>
</dbReference>
<dbReference type="GO" id="GO:0042910">
    <property type="term" value="F:xenobiotic transmembrane transporter activity"/>
    <property type="evidence" value="ECO:0007669"/>
    <property type="project" value="InterPro"/>
</dbReference>
<protein>
    <submittedName>
        <fullName evidence="2">Multidrug efflux protein</fullName>
    </submittedName>
</protein>
<evidence type="ECO:0000313" key="2">
    <source>
        <dbReference type="EMBL" id="STY45408.1"/>
    </source>
</evidence>
<proteinExistence type="predicted"/>
<name>A0A378MGE3_LISGR</name>
<reference evidence="2 3" key="1">
    <citation type="submission" date="2018-06" db="EMBL/GenBank/DDBJ databases">
        <authorList>
            <consortium name="Pathogen Informatics"/>
            <person name="Doyle S."/>
        </authorList>
    </citation>
    <scope>NUCLEOTIDE SEQUENCE [LARGE SCALE GENOMIC DNA]</scope>
    <source>
        <strain evidence="3">NCTC 10815</strain>
    </source>
</reference>
<evidence type="ECO:0000313" key="3">
    <source>
        <dbReference type="Proteomes" id="UP000254879"/>
    </source>
</evidence>
<dbReference type="PANTHER" id="PTHR42925">
    <property type="entry name" value="MULTIDRUG AND TOXIN EFFLUX PROTEIN MATE FAMILY"/>
    <property type="match status" value="1"/>
</dbReference>
<dbReference type="InterPro" id="IPR047135">
    <property type="entry name" value="YsiQ"/>
</dbReference>
<keyword evidence="1" id="KW-1133">Transmembrane helix</keyword>
<dbReference type="Pfam" id="PF01554">
    <property type="entry name" value="MatE"/>
    <property type="match status" value="1"/>
</dbReference>
<dbReference type="Proteomes" id="UP000254879">
    <property type="component" value="Unassembled WGS sequence"/>
</dbReference>
<evidence type="ECO:0000256" key="1">
    <source>
        <dbReference type="SAM" id="Phobius"/>
    </source>
</evidence>
<keyword evidence="1" id="KW-0812">Transmembrane</keyword>
<keyword evidence="1" id="KW-0472">Membrane</keyword>
<gene>
    <name evidence="2" type="ORF">NCTC10815_02786</name>
</gene>
<dbReference type="GO" id="GO:0016020">
    <property type="term" value="C:membrane"/>
    <property type="evidence" value="ECO:0007669"/>
    <property type="project" value="InterPro"/>
</dbReference>
<dbReference type="PANTHER" id="PTHR42925:SF1">
    <property type="entry name" value="VIRULENCE FACTOR MVIN"/>
    <property type="match status" value="1"/>
</dbReference>
<feature type="transmembrane region" description="Helical" evidence="1">
    <location>
        <begin position="50"/>
        <end position="74"/>
    </location>
</feature>